<dbReference type="Proteomes" id="UP000221165">
    <property type="component" value="Unassembled WGS sequence"/>
</dbReference>
<name>A0A2C6KXK7_9APIC</name>
<protein>
    <submittedName>
        <fullName evidence="3">Transmembrane protein</fullName>
    </submittedName>
</protein>
<dbReference type="AlphaFoldDB" id="A0A2C6KXK7"/>
<dbReference type="OrthoDB" id="448407at2759"/>
<dbReference type="EMBL" id="MIGC01000558">
    <property type="protein sequence ID" value="PHJ24740.1"/>
    <property type="molecule type" value="Genomic_DNA"/>
</dbReference>
<dbReference type="RefSeq" id="XP_067926412.1">
    <property type="nucleotide sequence ID" value="XM_068061615.1"/>
</dbReference>
<gene>
    <name evidence="3" type="ORF">CSUI_001409</name>
</gene>
<keyword evidence="2 3" id="KW-0812">Transmembrane</keyword>
<sequence>MCVVVTTTFCCIWGPGLALRGPDGIRSVHTAVDSLKSEHGYIFAFFFLGLIAFYLSNLLLVWCYFEEWIAVSSSLLLIFFLLLIFYYTISLLYKLRVTEEEAVEGRIEALQAYENIADLDQVYTSSVPFHLPPGPSLLPYPGDLAIEGTSLRPQPRHVLLPSATPSNLQEGPSVDLLASRRRPSPSGGVHMIGEEGEERRRASEEPSWHAPSSSSAVLPASSGEASSIGGRP</sequence>
<evidence type="ECO:0000256" key="1">
    <source>
        <dbReference type="SAM" id="MobiDB-lite"/>
    </source>
</evidence>
<feature type="non-terminal residue" evidence="3">
    <location>
        <position position="232"/>
    </location>
</feature>
<proteinExistence type="predicted"/>
<evidence type="ECO:0000313" key="3">
    <source>
        <dbReference type="EMBL" id="PHJ24740.1"/>
    </source>
</evidence>
<keyword evidence="2" id="KW-0472">Membrane</keyword>
<organism evidence="3 4">
    <name type="scientific">Cystoisospora suis</name>
    <dbReference type="NCBI Taxonomy" id="483139"/>
    <lineage>
        <taxon>Eukaryota</taxon>
        <taxon>Sar</taxon>
        <taxon>Alveolata</taxon>
        <taxon>Apicomplexa</taxon>
        <taxon>Conoidasida</taxon>
        <taxon>Coccidia</taxon>
        <taxon>Eucoccidiorida</taxon>
        <taxon>Eimeriorina</taxon>
        <taxon>Sarcocystidae</taxon>
        <taxon>Cystoisospora</taxon>
    </lineage>
</organism>
<accession>A0A2C6KXK7</accession>
<feature type="compositionally biased region" description="Low complexity" evidence="1">
    <location>
        <begin position="210"/>
        <end position="222"/>
    </location>
</feature>
<keyword evidence="4" id="KW-1185">Reference proteome</keyword>
<keyword evidence="2" id="KW-1133">Transmembrane helix</keyword>
<feature type="region of interest" description="Disordered" evidence="1">
    <location>
        <begin position="157"/>
        <end position="232"/>
    </location>
</feature>
<dbReference type="GeneID" id="94424826"/>
<feature type="transmembrane region" description="Helical" evidence="2">
    <location>
        <begin position="42"/>
        <end position="63"/>
    </location>
</feature>
<evidence type="ECO:0000256" key="2">
    <source>
        <dbReference type="SAM" id="Phobius"/>
    </source>
</evidence>
<feature type="transmembrane region" description="Helical" evidence="2">
    <location>
        <begin position="75"/>
        <end position="93"/>
    </location>
</feature>
<comment type="caution">
    <text evidence="3">The sequence shown here is derived from an EMBL/GenBank/DDBJ whole genome shotgun (WGS) entry which is preliminary data.</text>
</comment>
<feature type="compositionally biased region" description="Basic and acidic residues" evidence="1">
    <location>
        <begin position="197"/>
        <end position="207"/>
    </location>
</feature>
<dbReference type="VEuPathDB" id="ToxoDB:CSUI_001409"/>
<reference evidence="3 4" key="1">
    <citation type="journal article" date="2017" name="Int. J. Parasitol.">
        <title>The genome of the protozoan parasite Cystoisospora suis and a reverse vaccinology approach to identify vaccine candidates.</title>
        <authorList>
            <person name="Palmieri N."/>
            <person name="Shrestha A."/>
            <person name="Ruttkowski B."/>
            <person name="Beck T."/>
            <person name="Vogl C."/>
            <person name="Tomley F."/>
            <person name="Blake D.P."/>
            <person name="Joachim A."/>
        </authorList>
    </citation>
    <scope>NUCLEOTIDE SEQUENCE [LARGE SCALE GENOMIC DNA]</scope>
    <source>
        <strain evidence="3 4">Wien I</strain>
    </source>
</reference>
<evidence type="ECO:0000313" key="4">
    <source>
        <dbReference type="Proteomes" id="UP000221165"/>
    </source>
</evidence>